<sequence>MIGTLEEVMKDMKCGVFDFTKDGKCSGCGQCCSNYLPISSKEIKEIKRYVKKHHITEQKHNYPSVVAFDLTCPFLDDSKEKEKFLIYQVRPEICRDFVCNNPNGARKNKKLMHKKYASVDMREVFFGGNRNEQ</sequence>
<evidence type="ECO:0000313" key="1">
    <source>
        <dbReference type="EMBL" id="RGR44417.1"/>
    </source>
</evidence>
<evidence type="ECO:0000313" key="2">
    <source>
        <dbReference type="Proteomes" id="UP000285839"/>
    </source>
</evidence>
<dbReference type="Pfam" id="PF03692">
    <property type="entry name" value="CxxCxxCC"/>
    <property type="match status" value="1"/>
</dbReference>
<dbReference type="InterPro" id="IPR005358">
    <property type="entry name" value="Puta_zinc/iron-chelating_dom"/>
</dbReference>
<dbReference type="Proteomes" id="UP000285839">
    <property type="component" value="Unassembled WGS sequence"/>
</dbReference>
<organism evidence="1 2">
    <name type="scientific">Blautia obeum</name>
    <dbReference type="NCBI Taxonomy" id="40520"/>
    <lineage>
        <taxon>Bacteria</taxon>
        <taxon>Bacillati</taxon>
        <taxon>Bacillota</taxon>
        <taxon>Clostridia</taxon>
        <taxon>Lachnospirales</taxon>
        <taxon>Lachnospiraceae</taxon>
        <taxon>Blautia</taxon>
    </lineage>
</organism>
<dbReference type="RefSeq" id="WP_118031769.1">
    <property type="nucleotide sequence ID" value="NZ_QRUH01000029.1"/>
</dbReference>
<accession>A0A412EKM5</accession>
<name>A0A412EKM5_9FIRM</name>
<proteinExistence type="predicted"/>
<dbReference type="EMBL" id="QRUH01000029">
    <property type="protein sequence ID" value="RGR44417.1"/>
    <property type="molecule type" value="Genomic_DNA"/>
</dbReference>
<dbReference type="AlphaFoldDB" id="A0A412EKM5"/>
<gene>
    <name evidence="1" type="ORF">DWY46_18790</name>
</gene>
<reference evidence="1 2" key="1">
    <citation type="submission" date="2018-08" db="EMBL/GenBank/DDBJ databases">
        <title>A genome reference for cultivated species of the human gut microbiota.</title>
        <authorList>
            <person name="Zou Y."/>
            <person name="Xue W."/>
            <person name="Luo G."/>
        </authorList>
    </citation>
    <scope>NUCLEOTIDE SEQUENCE [LARGE SCALE GENOMIC DNA]</scope>
    <source>
        <strain evidence="1 2">AF25-21</strain>
    </source>
</reference>
<protein>
    <submittedName>
        <fullName evidence="1">YkgJ family cysteine cluster protein</fullName>
    </submittedName>
</protein>
<comment type="caution">
    <text evidence="1">The sequence shown here is derived from an EMBL/GenBank/DDBJ whole genome shotgun (WGS) entry which is preliminary data.</text>
</comment>